<dbReference type="Proteomes" id="UP000564836">
    <property type="component" value="Chromosome"/>
</dbReference>
<dbReference type="RefSeq" id="WP_166352223.1">
    <property type="nucleotide sequence ID" value="NZ_CP088280.1"/>
</dbReference>
<evidence type="ECO:0000313" key="3">
    <source>
        <dbReference type="Proteomes" id="UP000564836"/>
    </source>
</evidence>
<reference evidence="2 3" key="1">
    <citation type="journal article" date="2017" name="Syst. Appl. Microbiol.">
        <title>Soybeans inoculated with root zone soils of Canadian native legumes harbour diverse and novel Bradyrhizobium spp. that possess agricultural potential.</title>
        <authorList>
            <person name="Bromfield E.S.P."/>
            <person name="Cloutier S."/>
            <person name="Tambong J.T."/>
            <person name="Tran Thi T.V."/>
        </authorList>
    </citation>
    <scope>NUCLEOTIDE SEQUENCE [LARGE SCALE GENOMIC DNA]</scope>
    <source>
        <strain evidence="2 3">323S2</strain>
    </source>
</reference>
<reference evidence="2 3" key="3">
    <citation type="journal article" date="2022" name="Int. J. Syst. Evol. Microbiol.">
        <title>Strains of Bradyrhizobium barranii sp. nov. associated with legumes native to Canada are symbionts of soybeans and belong to different subspecies (subsp. barranii subsp. nov. and subsp. apii subsp. nov.) and symbiovars (sv. glycinearum and sv. septentrionale).</title>
        <authorList>
            <person name="Bromfield E.S.P."/>
            <person name="Cloutier S."/>
            <person name="Wasai-Hara S."/>
            <person name="Minamisawa K."/>
        </authorList>
    </citation>
    <scope>NUCLEOTIDE SEQUENCE [LARGE SCALE GENOMIC DNA]</scope>
    <source>
        <strain evidence="2 3">323S2</strain>
    </source>
</reference>
<evidence type="ECO:0000313" key="2">
    <source>
        <dbReference type="EMBL" id="UGX90277.1"/>
    </source>
</evidence>
<evidence type="ECO:0000313" key="1">
    <source>
        <dbReference type="EMBL" id="NYY93823.1"/>
    </source>
</evidence>
<reference evidence="1" key="2">
    <citation type="submission" date="2020-06" db="EMBL/GenBank/DDBJ databases">
        <title>Whole Genome Sequence of Bradyrhizobium sp. Strain 323S2.</title>
        <authorList>
            <person name="Bromfield E.S.P."/>
        </authorList>
    </citation>
    <scope>NUCLEOTIDE SEQUENCE [LARGE SCALE GENOMIC DNA]</scope>
    <source>
        <strain evidence="1">323S2</strain>
    </source>
</reference>
<dbReference type="EMBL" id="CP088280">
    <property type="protein sequence ID" value="UGX90277.1"/>
    <property type="molecule type" value="Genomic_DNA"/>
</dbReference>
<sequence>MKIPKGADIQLKTESGLVELHITAALTTRTQAAELIAAIRQISGALEAEKRGPRKPKVAATAEAA</sequence>
<accession>A0A7Z0QHF4</accession>
<organism evidence="1">
    <name type="scientific">Bradyrhizobium barranii subsp. barranii</name>
    <dbReference type="NCBI Taxonomy" id="2823807"/>
    <lineage>
        <taxon>Bacteria</taxon>
        <taxon>Pseudomonadati</taxon>
        <taxon>Pseudomonadota</taxon>
        <taxon>Alphaproteobacteria</taxon>
        <taxon>Hyphomicrobiales</taxon>
        <taxon>Nitrobacteraceae</taxon>
        <taxon>Bradyrhizobium</taxon>
        <taxon>Bradyrhizobium barranii</taxon>
    </lineage>
</organism>
<protein>
    <submittedName>
        <fullName evidence="1">Uncharacterized protein</fullName>
    </submittedName>
</protein>
<proteinExistence type="predicted"/>
<dbReference type="EMBL" id="JACBFH010000001">
    <property type="protein sequence ID" value="NYY93823.1"/>
    <property type="molecule type" value="Genomic_DNA"/>
</dbReference>
<name>A0A7Z0QHF4_9BRAD</name>
<gene>
    <name evidence="2" type="ORF">G6321_00031070</name>
    <name evidence="1" type="ORF">G6321_37200</name>
</gene>
<dbReference type="AlphaFoldDB" id="A0A7Z0QHF4"/>